<gene>
    <name evidence="7" type="ORF">FGO68_gene14506</name>
</gene>
<dbReference type="InterPro" id="IPR051437">
    <property type="entry name" value="TTLL_monoglycylase"/>
</dbReference>
<evidence type="ECO:0000256" key="6">
    <source>
        <dbReference type="SAM" id="MobiDB-lite"/>
    </source>
</evidence>
<protein>
    <recommendedName>
        <fullName evidence="9">Tubulin-tyrosine ligase family protein</fullName>
    </recommendedName>
</protein>
<dbReference type="InterPro" id="IPR004344">
    <property type="entry name" value="TTL/TTLL_fam"/>
</dbReference>
<dbReference type="Gene3D" id="3.30.470.20">
    <property type="entry name" value="ATP-grasp fold, B domain"/>
    <property type="match status" value="1"/>
</dbReference>
<evidence type="ECO:0000313" key="8">
    <source>
        <dbReference type="Proteomes" id="UP000785679"/>
    </source>
</evidence>
<organism evidence="7 8">
    <name type="scientific">Halteria grandinella</name>
    <dbReference type="NCBI Taxonomy" id="5974"/>
    <lineage>
        <taxon>Eukaryota</taxon>
        <taxon>Sar</taxon>
        <taxon>Alveolata</taxon>
        <taxon>Ciliophora</taxon>
        <taxon>Intramacronucleata</taxon>
        <taxon>Spirotrichea</taxon>
        <taxon>Stichotrichia</taxon>
        <taxon>Sporadotrichida</taxon>
        <taxon>Halteriidae</taxon>
        <taxon>Halteria</taxon>
    </lineage>
</organism>
<evidence type="ECO:0000256" key="1">
    <source>
        <dbReference type="ARBA" id="ARBA00004496"/>
    </source>
</evidence>
<evidence type="ECO:0000256" key="4">
    <source>
        <dbReference type="ARBA" id="ARBA00022741"/>
    </source>
</evidence>
<reference evidence="7" key="1">
    <citation type="submission" date="2019-06" db="EMBL/GenBank/DDBJ databases">
        <authorList>
            <person name="Zheng W."/>
        </authorList>
    </citation>
    <scope>NUCLEOTIDE SEQUENCE</scope>
    <source>
        <strain evidence="7">QDHG01</strain>
    </source>
</reference>
<dbReference type="GO" id="GO:0015630">
    <property type="term" value="C:microtubule cytoskeleton"/>
    <property type="evidence" value="ECO:0007669"/>
    <property type="project" value="TreeGrafter"/>
</dbReference>
<evidence type="ECO:0000313" key="7">
    <source>
        <dbReference type="EMBL" id="TNV74755.1"/>
    </source>
</evidence>
<dbReference type="OrthoDB" id="202825at2759"/>
<feature type="compositionally biased region" description="Basic residues" evidence="6">
    <location>
        <begin position="712"/>
        <end position="731"/>
    </location>
</feature>
<feature type="region of interest" description="Disordered" evidence="6">
    <location>
        <begin position="712"/>
        <end position="736"/>
    </location>
</feature>
<dbReference type="PROSITE" id="PS50096">
    <property type="entry name" value="IQ"/>
    <property type="match status" value="5"/>
</dbReference>
<dbReference type="InterPro" id="IPR000048">
    <property type="entry name" value="IQ_motif_EF-hand-BS"/>
</dbReference>
<keyword evidence="5" id="KW-0067">ATP-binding</keyword>
<dbReference type="GO" id="GO:0005737">
    <property type="term" value="C:cytoplasm"/>
    <property type="evidence" value="ECO:0007669"/>
    <property type="project" value="UniProtKB-SubCell"/>
</dbReference>
<comment type="caution">
    <text evidence="7">The sequence shown here is derived from an EMBL/GenBank/DDBJ whole genome shotgun (WGS) entry which is preliminary data.</text>
</comment>
<evidence type="ECO:0008006" key="9">
    <source>
        <dbReference type="Google" id="ProtNLM"/>
    </source>
</evidence>
<proteinExistence type="predicted"/>
<dbReference type="SMART" id="SM00015">
    <property type="entry name" value="IQ"/>
    <property type="match status" value="6"/>
</dbReference>
<feature type="compositionally biased region" description="Polar residues" evidence="6">
    <location>
        <begin position="759"/>
        <end position="771"/>
    </location>
</feature>
<accession>A0A8J8NI91</accession>
<dbReference type="Gene3D" id="1.20.5.190">
    <property type="match status" value="1"/>
</dbReference>
<comment type="subcellular location">
    <subcellularLocation>
        <location evidence="1">Cytoplasm</location>
    </subcellularLocation>
</comment>
<sequence length="1140" mass="132981">MMIDFSSSLWEQGVKNEKFPIYEQIKTLALNRKLSRLIPQYAMIDGVANVWVVKPSFNARGVGVYCTNKLKEIIQQGKKSASKVVQKYIERPFLVNNKKFDIRQWVLVTSWEPLDVYVFSGAYLKICGNDFNLRNLSDQYSHLSNFSIQKGNKQFGNDDLVMSHQQFENYIKSTIQGKHEFNWDADMKPKLNQVIFSTLKGVQDSMDHRPNTFEIYGFDLILDSDLRPWVIEVNLSPACNERTDWLTKMVDDMCIDLLSNLEQKIAIQAETDPDPEFKDRPKRVNQLPHPHSLTLNKDNFYVENNIQYKWIRLEESLFEYKQVKVCEQAFQNAQSFQNQQISQPLLIAGVKINNRYEKNLDKDYKKQKASIIIQRWYRGYKDRTRFKSMLQNKSSMVIQRYLRKKLALNEVKQIISNLASVCIQRYLRKQLALTTVKWLIAEKISIAKKFVAIKIQSYFRRKLSQKIYQTLKKNAKAIIIQRNLRQFRAKKIVLEKLVYRAKIVTIQRFFRECLAFKHKQANIIQKRLRQVRGIKKVKRFISIRNGGNCLLQAFQRLKIRQYFCQIHKNAMAVMIQSQLRTYLAKKKVNQMTVEKYQKQFSELVKRYRVRQLKIFANSFKENFQKSLQLIQQRLKSYLARQTVKQMKHEKLMTEKALIIQCRLRQFLARSEIEQRQIFFYALTKVQSFARMVLAKRRLRQLRLEFENQEGHKQKKLNKKFSRKQSAKKKQQPSKEIENYIENLLQREMTDLKSSHRKLGSNQTSASQTPSHGLTRKSYQELPSQVQNSLRGSVQIGLTQQIEVVSQRNGNFDRTINVSDYGKKEAQPVQNPSSVSSSSMLQQYEPIQYPQTAVDEQFQRGDDSALLERLQKSLRVRKHLNAKTIESGQKSQVALNNNYQDSHGKHSYQRELNNKVISAINKAKTSVVNQQNQRITSQVAQPKKNKIQEMPKPKSFAENLMSMLAKQNIGQAFSENPVEALHLLKDKGGGSSFAFSQGANNRSNIWSDQSIQNPQRRNSQQVQQLQRQQDIVTSSAGFYQVPSQQSTIEGAQSQSTKFTSFPKLSDFKSATNNIYLQNRPVADPRKEAEYQQDLNDSRLKQLKSGVTIFPTSSSNISRTDIHRPTDITRKSLEHVKGSHLD</sequence>
<dbReference type="AlphaFoldDB" id="A0A8J8NI91"/>
<dbReference type="PANTHER" id="PTHR45870:SF2">
    <property type="entry name" value="TUBULIN MONOGLYCYLASE TTLL3"/>
    <property type="match status" value="1"/>
</dbReference>
<dbReference type="SUPFAM" id="SSF56059">
    <property type="entry name" value="Glutathione synthetase ATP-binding domain-like"/>
    <property type="match status" value="1"/>
</dbReference>
<dbReference type="GO" id="GO:0070736">
    <property type="term" value="F:protein-glycine ligase activity, initiating"/>
    <property type="evidence" value="ECO:0007669"/>
    <property type="project" value="TreeGrafter"/>
</dbReference>
<evidence type="ECO:0000256" key="5">
    <source>
        <dbReference type="ARBA" id="ARBA00022840"/>
    </source>
</evidence>
<keyword evidence="4" id="KW-0547">Nucleotide-binding</keyword>
<dbReference type="EMBL" id="RRYP01016660">
    <property type="protein sequence ID" value="TNV74755.1"/>
    <property type="molecule type" value="Genomic_DNA"/>
</dbReference>
<evidence type="ECO:0000256" key="3">
    <source>
        <dbReference type="ARBA" id="ARBA00022598"/>
    </source>
</evidence>
<keyword evidence="8" id="KW-1185">Reference proteome</keyword>
<dbReference type="Pfam" id="PF03133">
    <property type="entry name" value="TTL"/>
    <property type="match status" value="1"/>
</dbReference>
<dbReference type="PANTHER" id="PTHR45870">
    <property type="entry name" value="TUBULIN MONOGLYCYLASE TTLL3"/>
    <property type="match status" value="1"/>
</dbReference>
<name>A0A8J8NI91_HALGN</name>
<evidence type="ECO:0000256" key="2">
    <source>
        <dbReference type="ARBA" id="ARBA00022490"/>
    </source>
</evidence>
<dbReference type="Proteomes" id="UP000785679">
    <property type="component" value="Unassembled WGS sequence"/>
</dbReference>
<keyword evidence="2" id="KW-0963">Cytoplasm</keyword>
<dbReference type="GO" id="GO:0005524">
    <property type="term" value="F:ATP binding"/>
    <property type="evidence" value="ECO:0007669"/>
    <property type="project" value="UniProtKB-KW"/>
</dbReference>
<dbReference type="PROSITE" id="PS51221">
    <property type="entry name" value="TTL"/>
    <property type="match status" value="1"/>
</dbReference>
<dbReference type="Pfam" id="PF00612">
    <property type="entry name" value="IQ"/>
    <property type="match status" value="2"/>
</dbReference>
<feature type="region of interest" description="Disordered" evidence="6">
    <location>
        <begin position="752"/>
        <end position="774"/>
    </location>
</feature>
<keyword evidence="3" id="KW-0436">Ligase</keyword>